<evidence type="ECO:0000256" key="1">
    <source>
        <dbReference type="SAM" id="MobiDB-lite"/>
    </source>
</evidence>
<dbReference type="EMBL" id="QREG01000001">
    <property type="protein sequence ID" value="REE05910.1"/>
    <property type="molecule type" value="Genomic_DNA"/>
</dbReference>
<dbReference type="AlphaFoldDB" id="A0A3D9LGS7"/>
<dbReference type="Proteomes" id="UP000256779">
    <property type="component" value="Unassembled WGS sequence"/>
</dbReference>
<dbReference type="InterPro" id="IPR044925">
    <property type="entry name" value="His-Me_finger_sf"/>
</dbReference>
<organism evidence="3 4">
    <name type="scientific">Marinoscillum furvescens DSM 4134</name>
    <dbReference type="NCBI Taxonomy" id="1122208"/>
    <lineage>
        <taxon>Bacteria</taxon>
        <taxon>Pseudomonadati</taxon>
        <taxon>Bacteroidota</taxon>
        <taxon>Cytophagia</taxon>
        <taxon>Cytophagales</taxon>
        <taxon>Reichenbachiellaceae</taxon>
        <taxon>Marinoscillum</taxon>
    </lineage>
</organism>
<sequence>MANQTEERWEPIAGFSNYEISSRGRIRSKTRTTWHKGSKTNMKIKGKLMKQRWNKTCKCYFLDLIDDDKRRRTVYPHKEVAKVYVENKDPETLTMIIHEDNNPRNNKAENLKWVSASDHMKWQFEVGNKDNFKVWKTRKKRYKNGFKPGTVLPGRPRKNKTEEQPAEASFLSQSNLKHKAHVN</sequence>
<comment type="caution">
    <text evidence="3">The sequence shown here is derived from an EMBL/GenBank/DDBJ whole genome shotgun (WGS) entry which is preliminary data.</text>
</comment>
<dbReference type="GO" id="GO:0016788">
    <property type="term" value="F:hydrolase activity, acting on ester bonds"/>
    <property type="evidence" value="ECO:0007669"/>
    <property type="project" value="InterPro"/>
</dbReference>
<feature type="region of interest" description="Disordered" evidence="1">
    <location>
        <begin position="145"/>
        <end position="183"/>
    </location>
</feature>
<evidence type="ECO:0000313" key="3">
    <source>
        <dbReference type="EMBL" id="REE05910.1"/>
    </source>
</evidence>
<dbReference type="Pfam" id="PF07463">
    <property type="entry name" value="NUMOD4"/>
    <property type="match status" value="1"/>
</dbReference>
<feature type="domain" description="NUMOD4" evidence="2">
    <location>
        <begin position="7"/>
        <end position="64"/>
    </location>
</feature>
<gene>
    <name evidence="3" type="ORF">C7460_101429</name>
</gene>
<reference evidence="3 4" key="1">
    <citation type="submission" date="2018-07" db="EMBL/GenBank/DDBJ databases">
        <title>Genomic Encyclopedia of Type Strains, Phase IV (KMG-IV): sequencing the most valuable type-strain genomes for metagenomic binning, comparative biology and taxonomic classification.</title>
        <authorList>
            <person name="Goeker M."/>
        </authorList>
    </citation>
    <scope>NUCLEOTIDE SEQUENCE [LARGE SCALE GENOMIC DNA]</scope>
    <source>
        <strain evidence="3 4">DSM 4134</strain>
    </source>
</reference>
<evidence type="ECO:0000259" key="2">
    <source>
        <dbReference type="Pfam" id="PF07463"/>
    </source>
</evidence>
<name>A0A3D9LGS7_MARFU</name>
<proteinExistence type="predicted"/>
<dbReference type="Gene3D" id="3.90.75.20">
    <property type="match status" value="1"/>
</dbReference>
<dbReference type="SUPFAM" id="SSF54060">
    <property type="entry name" value="His-Me finger endonucleases"/>
    <property type="match status" value="1"/>
</dbReference>
<dbReference type="RefSeq" id="WP_115866404.1">
    <property type="nucleotide sequence ID" value="NZ_QREG01000001.1"/>
</dbReference>
<dbReference type="InterPro" id="IPR010902">
    <property type="entry name" value="NUMOD4"/>
</dbReference>
<protein>
    <submittedName>
        <fullName evidence="3">NUMOD4 motif-containing protein</fullName>
    </submittedName>
</protein>
<accession>A0A3D9LGS7</accession>
<evidence type="ECO:0000313" key="4">
    <source>
        <dbReference type="Proteomes" id="UP000256779"/>
    </source>
</evidence>
<keyword evidence="4" id="KW-1185">Reference proteome</keyword>
<dbReference type="OrthoDB" id="6631788at2"/>